<proteinExistence type="predicted"/>
<dbReference type="InterPro" id="IPR031325">
    <property type="entry name" value="RHS_repeat"/>
</dbReference>
<reference evidence="2" key="1">
    <citation type="submission" date="2016-11" db="EMBL/GenBank/DDBJ databases">
        <authorList>
            <person name="Jaros S."/>
            <person name="Januszkiewicz K."/>
            <person name="Wedrychowicz H."/>
        </authorList>
    </citation>
    <scope>NUCLEOTIDE SEQUENCE [LARGE SCALE GENOMIC DNA]</scope>
    <source>
        <strain evidence="2">CGMCC 4.3555</strain>
    </source>
</reference>
<protein>
    <submittedName>
        <fullName evidence="1">YD repeat-containing protein</fullName>
    </submittedName>
</protein>
<evidence type="ECO:0000313" key="2">
    <source>
        <dbReference type="Proteomes" id="UP000184388"/>
    </source>
</evidence>
<sequence>MARQIIGGPFFSAEVTARTDPFGVRYEFIHDTNLQLTKVANPQGLEWSYVYDPAGHLISETDFDGRAHTYRRRIGTGI</sequence>
<dbReference type="InterPro" id="IPR006530">
    <property type="entry name" value="YD"/>
</dbReference>
<comment type="caution">
    <text evidence="1">The sequence shown here is derived from an EMBL/GenBank/DDBJ whole genome shotgun (WGS) entry which is preliminary data.</text>
</comment>
<dbReference type="Gene3D" id="2.180.10.10">
    <property type="entry name" value="RHS repeat-associated core"/>
    <property type="match status" value="1"/>
</dbReference>
<dbReference type="Proteomes" id="UP000184388">
    <property type="component" value="Unassembled WGS sequence"/>
</dbReference>
<evidence type="ECO:0000313" key="1">
    <source>
        <dbReference type="EMBL" id="SHN05136.1"/>
    </source>
</evidence>
<dbReference type="NCBIfam" id="TIGR01643">
    <property type="entry name" value="YD_repeat_2x"/>
    <property type="match status" value="1"/>
</dbReference>
<dbReference type="AlphaFoldDB" id="A0A9X8QYD3"/>
<organism evidence="1 2">
    <name type="scientific">Streptomyces yunnanensis</name>
    <dbReference type="NCBI Taxonomy" id="156453"/>
    <lineage>
        <taxon>Bacteria</taxon>
        <taxon>Bacillati</taxon>
        <taxon>Actinomycetota</taxon>
        <taxon>Actinomycetes</taxon>
        <taxon>Kitasatosporales</taxon>
        <taxon>Streptomycetaceae</taxon>
        <taxon>Streptomyces</taxon>
    </lineage>
</organism>
<accession>A0A9X8QYD3</accession>
<dbReference type="EMBL" id="FRBK01000018">
    <property type="protein sequence ID" value="SHN05136.1"/>
    <property type="molecule type" value="Genomic_DNA"/>
</dbReference>
<name>A0A9X8QYD3_9ACTN</name>
<dbReference type="Pfam" id="PF05593">
    <property type="entry name" value="RHS_repeat"/>
    <property type="match status" value="1"/>
</dbReference>
<gene>
    <name evidence="1" type="ORF">SAMN05216268_118137</name>
</gene>